<comment type="caution">
    <text evidence="1">The sequence shown here is derived from an EMBL/GenBank/DDBJ whole genome shotgun (WGS) entry which is preliminary data.</text>
</comment>
<name>A0A2M8ET58_9BACT</name>
<evidence type="ECO:0000313" key="1">
    <source>
        <dbReference type="EMBL" id="PJC28304.1"/>
    </source>
</evidence>
<feature type="non-terminal residue" evidence="1">
    <location>
        <position position="96"/>
    </location>
</feature>
<protein>
    <submittedName>
        <fullName evidence="1">Uncharacterized protein</fullName>
    </submittedName>
</protein>
<proteinExistence type="predicted"/>
<organism evidence="1 2">
    <name type="scientific">Candidatus Shapirobacteria bacterium CG_4_9_14_0_2_um_filter_39_11</name>
    <dbReference type="NCBI Taxonomy" id="1974478"/>
    <lineage>
        <taxon>Bacteria</taxon>
        <taxon>Candidatus Shapironibacteriota</taxon>
    </lineage>
</organism>
<sequence length="96" mass="10635">MNKTAIAIDIPKVNVKSLTFLGKANIGEIAPAENQATAILPAISEARSSWPTENFFIKNNYSIINNHYVKWVKTKKSAEADLVNLTDSLLFSQKNN</sequence>
<evidence type="ECO:0000313" key="2">
    <source>
        <dbReference type="Proteomes" id="UP000229816"/>
    </source>
</evidence>
<accession>A0A2M8ET58</accession>
<reference evidence="2" key="1">
    <citation type="submission" date="2017-09" db="EMBL/GenBank/DDBJ databases">
        <title>Depth-based differentiation of microbial function through sediment-hosted aquifers and enrichment of novel symbionts in the deep terrestrial subsurface.</title>
        <authorList>
            <person name="Probst A.J."/>
            <person name="Ladd B."/>
            <person name="Jarett J.K."/>
            <person name="Geller-Mcgrath D.E."/>
            <person name="Sieber C.M.K."/>
            <person name="Emerson J.B."/>
            <person name="Anantharaman K."/>
            <person name="Thomas B.C."/>
            <person name="Malmstrom R."/>
            <person name="Stieglmeier M."/>
            <person name="Klingl A."/>
            <person name="Woyke T."/>
            <person name="Ryan C.M."/>
            <person name="Banfield J.F."/>
        </authorList>
    </citation>
    <scope>NUCLEOTIDE SEQUENCE [LARGE SCALE GENOMIC DNA]</scope>
</reference>
<dbReference type="AlphaFoldDB" id="A0A2M8ET58"/>
<dbReference type="Proteomes" id="UP000229816">
    <property type="component" value="Unassembled WGS sequence"/>
</dbReference>
<gene>
    <name evidence="1" type="ORF">CO054_00825</name>
</gene>
<dbReference type="EMBL" id="PFSF01000018">
    <property type="protein sequence ID" value="PJC28304.1"/>
    <property type="molecule type" value="Genomic_DNA"/>
</dbReference>